<dbReference type="SMART" id="SM00065">
    <property type="entry name" value="GAF"/>
    <property type="match status" value="2"/>
</dbReference>
<accession>A0AAJ3NLI4</accession>
<evidence type="ECO:0000313" key="5">
    <source>
        <dbReference type="Proteomes" id="UP000193387"/>
    </source>
</evidence>
<name>A0AAJ3NLI4_9MYCO</name>
<dbReference type="InterPro" id="IPR036457">
    <property type="entry name" value="PPM-type-like_dom_sf"/>
</dbReference>
<dbReference type="GO" id="GO:0016791">
    <property type="term" value="F:phosphatase activity"/>
    <property type="evidence" value="ECO:0007669"/>
    <property type="project" value="TreeGrafter"/>
</dbReference>
<dbReference type="InterPro" id="IPR052016">
    <property type="entry name" value="Bact_Sigma-Reg"/>
</dbReference>
<gene>
    <name evidence="4" type="ORF">AWC23_21675</name>
</gene>
<dbReference type="PANTHER" id="PTHR43156:SF2">
    <property type="entry name" value="STAGE II SPORULATION PROTEIN E"/>
    <property type="match status" value="1"/>
</dbReference>
<dbReference type="Pfam" id="PF13185">
    <property type="entry name" value="GAF_2"/>
    <property type="match status" value="2"/>
</dbReference>
<dbReference type="AlphaFoldDB" id="A0AAJ3NLI4"/>
<dbReference type="CDD" id="cd16936">
    <property type="entry name" value="HATPase_RsbW-like"/>
    <property type="match status" value="1"/>
</dbReference>
<dbReference type="Gene3D" id="3.30.450.40">
    <property type="match status" value="2"/>
</dbReference>
<feature type="domain" description="GAF" evidence="2">
    <location>
        <begin position="52"/>
        <end position="188"/>
    </location>
</feature>
<feature type="domain" description="PPM-type phosphatase" evidence="3">
    <location>
        <begin position="517"/>
        <end position="730"/>
    </location>
</feature>
<dbReference type="SMART" id="SM00331">
    <property type="entry name" value="PP2C_SIG"/>
    <property type="match status" value="1"/>
</dbReference>
<dbReference type="Pfam" id="PF13581">
    <property type="entry name" value="HATPase_c_2"/>
    <property type="match status" value="1"/>
</dbReference>
<evidence type="ECO:0000259" key="3">
    <source>
        <dbReference type="SMART" id="SM00331"/>
    </source>
</evidence>
<dbReference type="InterPro" id="IPR003018">
    <property type="entry name" value="GAF"/>
</dbReference>
<dbReference type="RefSeq" id="WP_085257572.1">
    <property type="nucleotide sequence ID" value="NZ_AP022573.1"/>
</dbReference>
<dbReference type="InterPro" id="IPR036890">
    <property type="entry name" value="HATPase_C_sf"/>
</dbReference>
<organism evidence="4 5">
    <name type="scientific">Mycobacterium saskatchewanense</name>
    <dbReference type="NCBI Taxonomy" id="220927"/>
    <lineage>
        <taxon>Bacteria</taxon>
        <taxon>Bacillati</taxon>
        <taxon>Actinomycetota</taxon>
        <taxon>Actinomycetes</taxon>
        <taxon>Mycobacteriales</taxon>
        <taxon>Mycobacteriaceae</taxon>
        <taxon>Mycobacterium</taxon>
        <taxon>Mycobacterium simiae complex</taxon>
    </lineage>
</organism>
<dbReference type="InterPro" id="IPR003594">
    <property type="entry name" value="HATPase_dom"/>
</dbReference>
<dbReference type="SUPFAM" id="SSF81606">
    <property type="entry name" value="PP2C-like"/>
    <property type="match status" value="1"/>
</dbReference>
<dbReference type="Proteomes" id="UP000193387">
    <property type="component" value="Unassembled WGS sequence"/>
</dbReference>
<dbReference type="EMBL" id="LQPR01000055">
    <property type="protein sequence ID" value="ORW68049.1"/>
    <property type="molecule type" value="Genomic_DNA"/>
</dbReference>
<proteinExistence type="predicted"/>
<dbReference type="Pfam" id="PF07228">
    <property type="entry name" value="SpoIIE"/>
    <property type="match status" value="1"/>
</dbReference>
<sequence length="857" mass="92065">MDSERNESGFTGGMGRRQLVDRVHEQLDDLRAARDQMEQLVKVIVEIGADLDLDVTLHRIVGAAIELTGAHFGALGIRGPDGAMVSFIHAGIDEDTARRFADLPVGQGVRVDDLSADPRATGLQGDEPSVRALLGMPITVRAADFGTLYLADDRPGVVFSSSQESAVRALASAAAVAIDNARLFERERESAKWTKASREITTALLSGDPQMGPLQLIVNRALELAGAEQAILLVPSEPDLPAADVDTLVVAATAGRYSLEVIGRQVPMDASTTGGVARRGTPLITDSFQYPIEGFTDVGERSAIVMPLIADEAVLGVIAVARNRQQPPFGDDYLELVSDFARHAAIALALAAGREHALNQQLAQADTVDDALRTATEELRRLWRARRVLAVTFHNRGASAESSNGAPELVSVGEPTRWDELPSRTREMLTSLRDGDLLTPHITTSGTAGIALQHPDGVLVVWIDLAEERLFTLEDQTLLTVLAGRLGQGLHRVHQVDQQRETALALQHAMLGPADLPPGFAVRYQAASRPLQVGGDWYDVVDLDDGRIALIVGDCVGHGLAAATVMGQLRSACRALLLDNASPCAALAGLDRFAARLPGAQCTTAVCAVLNPETGELVYSSAGHPPPILVLADGTAQTLEDGHTIPLGIRPAWPRPEARVTIPARATLLLYTDGLVERRRSPMEEGMVRVSDLVQEGRGSRLEDLANQIMFDLAPRGGYQDDVALLLYRHPAPLEMNFPADASHLARTRAALRKWLTQARVDPDLTHDVLIAAGEAVANAIEHGHRYRPEGTITLSATALVDHVELTIADTGTWKTPQPAMNPHRGRGITLMRALMHDVDIHPHTDGTTVHLSARIA</sequence>
<dbReference type="PANTHER" id="PTHR43156">
    <property type="entry name" value="STAGE II SPORULATION PROTEIN E-RELATED"/>
    <property type="match status" value="1"/>
</dbReference>
<keyword evidence="5" id="KW-1185">Reference proteome</keyword>
<dbReference type="InterPro" id="IPR029016">
    <property type="entry name" value="GAF-like_dom_sf"/>
</dbReference>
<dbReference type="SUPFAM" id="SSF55874">
    <property type="entry name" value="ATPase domain of HSP90 chaperone/DNA topoisomerase II/histidine kinase"/>
    <property type="match status" value="1"/>
</dbReference>
<dbReference type="Gene3D" id="3.30.565.10">
    <property type="entry name" value="Histidine kinase-like ATPase, C-terminal domain"/>
    <property type="match status" value="1"/>
</dbReference>
<evidence type="ECO:0000256" key="1">
    <source>
        <dbReference type="ARBA" id="ARBA00022801"/>
    </source>
</evidence>
<dbReference type="Gene3D" id="3.60.40.10">
    <property type="entry name" value="PPM-type phosphatase domain"/>
    <property type="match status" value="1"/>
</dbReference>
<reference evidence="4 5" key="1">
    <citation type="submission" date="2016-01" db="EMBL/GenBank/DDBJ databases">
        <title>The new phylogeny of the genus Mycobacterium.</title>
        <authorList>
            <person name="Tarcisio F."/>
            <person name="Conor M."/>
            <person name="Antonella G."/>
            <person name="Elisabetta G."/>
            <person name="Giulia F.S."/>
            <person name="Sara T."/>
            <person name="Anna F."/>
            <person name="Clotilde B."/>
            <person name="Roberto B."/>
            <person name="Veronica D.S."/>
            <person name="Fabio R."/>
            <person name="Monica P."/>
            <person name="Olivier J."/>
            <person name="Enrico T."/>
            <person name="Nicola S."/>
        </authorList>
    </citation>
    <scope>NUCLEOTIDE SEQUENCE [LARGE SCALE GENOMIC DNA]</scope>
    <source>
        <strain evidence="4 5">DSM 44616</strain>
    </source>
</reference>
<feature type="domain" description="GAF" evidence="2">
    <location>
        <begin position="213"/>
        <end position="358"/>
    </location>
</feature>
<keyword evidence="1" id="KW-0378">Hydrolase</keyword>
<dbReference type="InterPro" id="IPR001932">
    <property type="entry name" value="PPM-type_phosphatase-like_dom"/>
</dbReference>
<evidence type="ECO:0000313" key="4">
    <source>
        <dbReference type="EMBL" id="ORW68049.1"/>
    </source>
</evidence>
<dbReference type="SUPFAM" id="SSF55781">
    <property type="entry name" value="GAF domain-like"/>
    <property type="match status" value="2"/>
</dbReference>
<evidence type="ECO:0000259" key="2">
    <source>
        <dbReference type="SMART" id="SM00065"/>
    </source>
</evidence>
<protein>
    <submittedName>
        <fullName evidence="4">ATPase</fullName>
    </submittedName>
</protein>
<comment type="caution">
    <text evidence="4">The sequence shown here is derived from an EMBL/GenBank/DDBJ whole genome shotgun (WGS) entry which is preliminary data.</text>
</comment>